<evidence type="ECO:0000256" key="13">
    <source>
        <dbReference type="ARBA" id="ARBA00023136"/>
    </source>
</evidence>
<evidence type="ECO:0000259" key="19">
    <source>
        <dbReference type="Pfam" id="PF22250"/>
    </source>
</evidence>
<dbReference type="Gene3D" id="3.40.630.10">
    <property type="entry name" value="Zn peptidases"/>
    <property type="match status" value="1"/>
</dbReference>
<keyword evidence="9 15" id="KW-0378">Hydrolase</keyword>
<feature type="transmembrane region" description="Helical" evidence="17">
    <location>
        <begin position="437"/>
        <end position="459"/>
    </location>
</feature>
<feature type="transmembrane region" description="Helical" evidence="17">
    <location>
        <begin position="683"/>
        <end position="706"/>
    </location>
</feature>
<evidence type="ECO:0000256" key="2">
    <source>
        <dbReference type="ARBA" id="ARBA00003273"/>
    </source>
</evidence>
<keyword evidence="5" id="KW-0926">Vacuole</keyword>
<reference evidence="21" key="1">
    <citation type="journal article" date="2020" name="Stud. Mycol.">
        <title>101 Dothideomycetes genomes: a test case for predicting lifestyles and emergence of pathogens.</title>
        <authorList>
            <person name="Haridas S."/>
            <person name="Albert R."/>
            <person name="Binder M."/>
            <person name="Bloem J."/>
            <person name="Labutti K."/>
            <person name="Salamov A."/>
            <person name="Andreopoulos B."/>
            <person name="Baker S."/>
            <person name="Barry K."/>
            <person name="Bills G."/>
            <person name="Bluhm B."/>
            <person name="Cannon C."/>
            <person name="Castanera R."/>
            <person name="Culley D."/>
            <person name="Daum C."/>
            <person name="Ezra D."/>
            <person name="Gonzalez J."/>
            <person name="Henrissat B."/>
            <person name="Kuo A."/>
            <person name="Liang C."/>
            <person name="Lipzen A."/>
            <person name="Lutzoni F."/>
            <person name="Magnuson J."/>
            <person name="Mondo S."/>
            <person name="Nolan M."/>
            <person name="Ohm R."/>
            <person name="Pangilinan J."/>
            <person name="Park H.-J."/>
            <person name="Ramirez L."/>
            <person name="Alfaro M."/>
            <person name="Sun H."/>
            <person name="Tritt A."/>
            <person name="Yoshinaga Y."/>
            <person name="Zwiers L.-H."/>
            <person name="Turgeon B."/>
            <person name="Goodwin S."/>
            <person name="Spatafora J."/>
            <person name="Crous P."/>
            <person name="Grigoriev I."/>
        </authorList>
    </citation>
    <scope>NUCLEOTIDE SEQUENCE</scope>
    <source>
        <strain evidence="21">Tuck. ex Michener</strain>
    </source>
</reference>
<dbReference type="PANTHER" id="PTHR12147:SF58">
    <property type="entry name" value="VACUOLAR MEMBRANE PROTEASE"/>
    <property type="match status" value="1"/>
</dbReference>
<organism evidence="21 22">
    <name type="scientific">Viridothelium virens</name>
    <name type="common">Speckled blister lichen</name>
    <name type="synonym">Trypethelium virens</name>
    <dbReference type="NCBI Taxonomy" id="1048519"/>
    <lineage>
        <taxon>Eukaryota</taxon>
        <taxon>Fungi</taxon>
        <taxon>Dikarya</taxon>
        <taxon>Ascomycota</taxon>
        <taxon>Pezizomycotina</taxon>
        <taxon>Dothideomycetes</taxon>
        <taxon>Dothideomycetes incertae sedis</taxon>
        <taxon>Trypetheliales</taxon>
        <taxon>Trypetheliaceae</taxon>
        <taxon>Viridothelium</taxon>
    </lineage>
</organism>
<dbReference type="Pfam" id="PF04389">
    <property type="entry name" value="Peptidase_M28"/>
    <property type="match status" value="1"/>
</dbReference>
<feature type="transmembrane region" description="Helical" evidence="17">
    <location>
        <begin position="535"/>
        <end position="556"/>
    </location>
</feature>
<accession>A0A6A6H015</accession>
<dbReference type="Pfam" id="PF22251">
    <property type="entry name" value="PFF1_TM"/>
    <property type="match status" value="1"/>
</dbReference>
<evidence type="ECO:0000313" key="22">
    <source>
        <dbReference type="Proteomes" id="UP000800092"/>
    </source>
</evidence>
<comment type="cofactor">
    <cofactor evidence="1">
        <name>Zn(2+)</name>
        <dbReference type="ChEBI" id="CHEBI:29105"/>
    </cofactor>
</comment>
<keyword evidence="7 17" id="KW-0812">Transmembrane</keyword>
<dbReference type="CDD" id="cd03875">
    <property type="entry name" value="M28_Fxna_like"/>
    <property type="match status" value="1"/>
</dbReference>
<evidence type="ECO:0000256" key="9">
    <source>
        <dbReference type="ARBA" id="ARBA00022801"/>
    </source>
</evidence>
<evidence type="ECO:0000256" key="6">
    <source>
        <dbReference type="ARBA" id="ARBA00022670"/>
    </source>
</evidence>
<evidence type="ECO:0000256" key="3">
    <source>
        <dbReference type="ARBA" id="ARBA00004128"/>
    </source>
</evidence>
<dbReference type="OrthoDB" id="76293at2759"/>
<dbReference type="InterPro" id="IPR053976">
    <property type="entry name" value="PFF1_TM"/>
</dbReference>
<evidence type="ECO:0000256" key="16">
    <source>
        <dbReference type="SAM" id="MobiDB-lite"/>
    </source>
</evidence>
<feature type="transmembrane region" description="Helical" evidence="17">
    <location>
        <begin position="379"/>
        <end position="402"/>
    </location>
</feature>
<evidence type="ECO:0000256" key="17">
    <source>
        <dbReference type="SAM" id="Phobius"/>
    </source>
</evidence>
<dbReference type="InterPro" id="IPR048024">
    <property type="entry name" value="Fxna-like_M28_dom"/>
</dbReference>
<feature type="domain" description="Vacuolar membrane protease C-terminal" evidence="19">
    <location>
        <begin position="771"/>
        <end position="989"/>
    </location>
</feature>
<dbReference type="InterPro" id="IPR053975">
    <property type="entry name" value="PFF1_C"/>
</dbReference>
<dbReference type="Pfam" id="PF22250">
    <property type="entry name" value="PFF1_C"/>
    <property type="match status" value="1"/>
</dbReference>
<gene>
    <name evidence="21" type="ORF">EV356DRAFT_295465</name>
</gene>
<keyword evidence="13 17" id="KW-0472">Membrane</keyword>
<feature type="domain" description="Peptidase M28" evidence="18">
    <location>
        <begin position="159"/>
        <end position="334"/>
    </location>
</feature>
<keyword evidence="6 15" id="KW-0645">Protease</keyword>
<evidence type="ECO:0000256" key="7">
    <source>
        <dbReference type="ARBA" id="ARBA00022692"/>
    </source>
</evidence>
<evidence type="ECO:0000256" key="8">
    <source>
        <dbReference type="ARBA" id="ARBA00022723"/>
    </source>
</evidence>
<dbReference type="GO" id="GO:0008235">
    <property type="term" value="F:metalloexopeptidase activity"/>
    <property type="evidence" value="ECO:0007669"/>
    <property type="project" value="InterPro"/>
</dbReference>
<dbReference type="InterPro" id="IPR007484">
    <property type="entry name" value="Peptidase_M28"/>
</dbReference>
<evidence type="ECO:0000256" key="4">
    <source>
        <dbReference type="ARBA" id="ARBA00010918"/>
    </source>
</evidence>
<evidence type="ECO:0000256" key="11">
    <source>
        <dbReference type="ARBA" id="ARBA00022989"/>
    </source>
</evidence>
<dbReference type="InterPro" id="IPR045175">
    <property type="entry name" value="M28_fam"/>
</dbReference>
<comment type="function">
    <text evidence="2">May be involved in vacuolar sorting and osmoregulation.</text>
</comment>
<feature type="transmembrane region" description="Helical" evidence="17">
    <location>
        <begin position="503"/>
        <end position="523"/>
    </location>
</feature>
<evidence type="ECO:0000259" key="20">
    <source>
        <dbReference type="Pfam" id="PF22251"/>
    </source>
</evidence>
<feature type="transmembrane region" description="Helical" evidence="17">
    <location>
        <begin position="12"/>
        <end position="32"/>
    </location>
</feature>
<keyword evidence="12 21" id="KW-0482">Metalloprotease</keyword>
<dbReference type="AlphaFoldDB" id="A0A6A6H015"/>
<dbReference type="GO" id="GO:0046872">
    <property type="term" value="F:metal ion binding"/>
    <property type="evidence" value="ECO:0007669"/>
    <property type="project" value="UniProtKB-KW"/>
</dbReference>
<sequence>MRLPIAFSPIPVTIIVVLVYAALFVSLLYTHLVVPPSPSRVSTYPAVDGDVAWRDLQELSNGFHHFNTHRNDEIHNWLLHRIESILRKNKVEFDANRAETLIAHSPAPVVVFNDRTSNVSVSRDTSSTYFESTNIIVYIRGTDDENEDWWKAHKPYKGQGGVLVNAHYDSVSTGFGATDDGAGVVTVLQLIAHFTSEGNRPKRGIVALLNNGEEDFLNGAYAFAKHPLSQFPRSFLNLEGAGSGGRATLFRSTDAEVTKAYQKSPYPFGTVISADGFKRRLVRSGTDYQIFTSILDMRGLDVAFMGPRSNYHTVRDDTKHSSLNSLWHMLSSSLATMGALTSEDSFAFDKTEQGTETAGSEGVWFDLYGRTFAVFKLDALFGISVALLVAGPLSLIALHVTLSRIGKWYPFSRTQPLSYEDADDTLPGLPLDGFRGFFRPIVTMIISTAVVVALAFLLARVNPYVIYSHEYTVWTMMLTAFTAISWFCLRAADSTRPTALQRFYTLFWMYIISYILLVGVTILERNFDIAGTYFIVIYSAAMFLALLIAYCEFFFLPSKNSYAQFIAENEDAFGRADSTTSSRAIPPRSQHHSRSRERLNTSNDTENATETTSLLRDDHGTTSFAGYGGARGSRRASGQASSTLVPTAAQNDDDPYNSALGTFYPNEQPWSARLPSYLWMLQFLILCPIPVILTGQISLLLTYALHQTPADGNPVLQIYLFLAGLTFFLLTPLLPFLHRLHPHLPTLLLLISILSVLFNLLSFPFSESSRLKTYFVQYLDLDTGINHVGLTGVPKYIHDIASSVPSAADQDLDCHGLDLTHYSGLRTCRWPGLPPRSVPNSLLGLPESAPPALGYKDWLSVNVSRDPGHNTARFEVRGRNTRACRILFDRPISNFSVEGGEQDDNRFIPVGEKGSSQLRLWSRNWERGWNVSVEWKDSDQEEEARGMDGKVVCLWSDANQADAIPALEELWRFMPVWSTAVKGDDGLVEGSKRFAV</sequence>
<feature type="transmembrane region" description="Helical" evidence="17">
    <location>
        <begin position="718"/>
        <end position="737"/>
    </location>
</feature>
<evidence type="ECO:0000256" key="14">
    <source>
        <dbReference type="ARBA" id="ARBA00023180"/>
    </source>
</evidence>
<proteinExistence type="inferred from homology"/>
<feature type="domain" description="Vacuolar membrane protease transmembrane" evidence="20">
    <location>
        <begin position="441"/>
        <end position="741"/>
    </location>
</feature>
<keyword evidence="22" id="KW-1185">Reference proteome</keyword>
<dbReference type="Proteomes" id="UP000800092">
    <property type="component" value="Unassembled WGS sequence"/>
</dbReference>
<dbReference type="GO" id="GO:0006508">
    <property type="term" value="P:proteolysis"/>
    <property type="evidence" value="ECO:0007669"/>
    <property type="project" value="UniProtKB-KW"/>
</dbReference>
<evidence type="ECO:0000256" key="1">
    <source>
        <dbReference type="ARBA" id="ARBA00001947"/>
    </source>
</evidence>
<dbReference type="GO" id="GO:0005774">
    <property type="term" value="C:vacuolar membrane"/>
    <property type="evidence" value="ECO:0007669"/>
    <property type="project" value="UniProtKB-SubCell"/>
</dbReference>
<evidence type="ECO:0000256" key="12">
    <source>
        <dbReference type="ARBA" id="ARBA00023049"/>
    </source>
</evidence>
<protein>
    <recommendedName>
        <fullName evidence="15">Peptide hydrolase</fullName>
        <ecNumber evidence="15">3.4.-.-</ecNumber>
    </recommendedName>
</protein>
<name>A0A6A6H015_VIRVR</name>
<evidence type="ECO:0000259" key="18">
    <source>
        <dbReference type="Pfam" id="PF04389"/>
    </source>
</evidence>
<keyword evidence="8 15" id="KW-0479">Metal-binding</keyword>
<keyword evidence="10 15" id="KW-0862">Zinc</keyword>
<keyword evidence="11 17" id="KW-1133">Transmembrane helix</keyword>
<keyword evidence="14" id="KW-0325">Glycoprotein</keyword>
<feature type="transmembrane region" description="Helical" evidence="17">
    <location>
        <begin position="471"/>
        <end position="491"/>
    </location>
</feature>
<evidence type="ECO:0000256" key="15">
    <source>
        <dbReference type="RuleBase" id="RU361240"/>
    </source>
</evidence>
<dbReference type="EMBL" id="ML991828">
    <property type="protein sequence ID" value="KAF2231322.1"/>
    <property type="molecule type" value="Genomic_DNA"/>
</dbReference>
<evidence type="ECO:0000256" key="5">
    <source>
        <dbReference type="ARBA" id="ARBA00022554"/>
    </source>
</evidence>
<evidence type="ECO:0000256" key="10">
    <source>
        <dbReference type="ARBA" id="ARBA00022833"/>
    </source>
</evidence>
<dbReference type="PANTHER" id="PTHR12147">
    <property type="entry name" value="METALLOPEPTIDASE M28 FAMILY MEMBER"/>
    <property type="match status" value="1"/>
</dbReference>
<feature type="transmembrane region" description="Helical" evidence="17">
    <location>
        <begin position="744"/>
        <end position="765"/>
    </location>
</feature>
<dbReference type="SUPFAM" id="SSF53187">
    <property type="entry name" value="Zn-dependent exopeptidases"/>
    <property type="match status" value="1"/>
</dbReference>
<feature type="compositionally biased region" description="Polar residues" evidence="16">
    <location>
        <begin position="600"/>
        <end position="614"/>
    </location>
</feature>
<evidence type="ECO:0000313" key="21">
    <source>
        <dbReference type="EMBL" id="KAF2231322.1"/>
    </source>
</evidence>
<dbReference type="EC" id="3.4.-.-" evidence="15"/>
<feature type="region of interest" description="Disordered" evidence="16">
    <location>
        <begin position="577"/>
        <end position="653"/>
    </location>
</feature>
<dbReference type="FunFam" id="3.40.630.10:FF:000057">
    <property type="entry name" value="Vacuolar membrane protease"/>
    <property type="match status" value="1"/>
</dbReference>
<comment type="similarity">
    <text evidence="4 15">Belongs to the peptidase M28 family.</text>
</comment>
<comment type="subcellular location">
    <subcellularLocation>
        <location evidence="3">Vacuole membrane</location>
        <topology evidence="3">Multi-pass membrane protein</topology>
    </subcellularLocation>
</comment>